<feature type="transmembrane region" description="Helical" evidence="5">
    <location>
        <begin position="287"/>
        <end position="304"/>
    </location>
</feature>
<feature type="transmembrane region" description="Helical" evidence="5">
    <location>
        <begin position="435"/>
        <end position="460"/>
    </location>
</feature>
<evidence type="ECO:0000256" key="4">
    <source>
        <dbReference type="ARBA" id="ARBA00023136"/>
    </source>
</evidence>
<evidence type="ECO:0000256" key="5">
    <source>
        <dbReference type="SAM" id="Phobius"/>
    </source>
</evidence>
<dbReference type="NCBIfam" id="TIGR00785">
    <property type="entry name" value="dass"/>
    <property type="match status" value="1"/>
</dbReference>
<feature type="transmembrane region" description="Helical" evidence="5">
    <location>
        <begin position="124"/>
        <end position="155"/>
    </location>
</feature>
<dbReference type="Proteomes" id="UP000823900">
    <property type="component" value="Unassembled WGS sequence"/>
</dbReference>
<evidence type="ECO:0000256" key="2">
    <source>
        <dbReference type="ARBA" id="ARBA00022692"/>
    </source>
</evidence>
<keyword evidence="4 5" id="KW-0472">Membrane</keyword>
<feature type="transmembrane region" description="Helical" evidence="5">
    <location>
        <begin position="167"/>
        <end position="190"/>
    </location>
</feature>
<dbReference type="Pfam" id="PF00939">
    <property type="entry name" value="Na_sulph_symp"/>
    <property type="match status" value="1"/>
</dbReference>
<feature type="transmembrane region" description="Helical" evidence="5">
    <location>
        <begin position="316"/>
        <end position="340"/>
    </location>
</feature>
<comment type="caution">
    <text evidence="6">The sequence shown here is derived from an EMBL/GenBank/DDBJ whole genome shotgun (WGS) entry which is preliminary data.</text>
</comment>
<feature type="transmembrane region" description="Helical" evidence="5">
    <location>
        <begin position="377"/>
        <end position="406"/>
    </location>
</feature>
<feature type="transmembrane region" description="Helical" evidence="5">
    <location>
        <begin position="81"/>
        <end position="104"/>
    </location>
</feature>
<dbReference type="PANTHER" id="PTHR10283">
    <property type="entry name" value="SOLUTE CARRIER FAMILY 13 MEMBER"/>
    <property type="match status" value="1"/>
</dbReference>
<dbReference type="EMBL" id="DWZA01000009">
    <property type="protein sequence ID" value="HJA70164.1"/>
    <property type="molecule type" value="Genomic_DNA"/>
</dbReference>
<sequence length="463" mass="49013">MSGIIKKYVFIIIAVIAYFTISLLPTPTGLEPAGQRSIALMVAAVIIWATEAIPVGYVSLAFPMITGILGVAPIGEVLKNFINASIIFMICTQFISQAFVSTGVGNRVATKFSFLFGTKPKQVLLSFIMVSGVVSMFIGDIPVAVVFGGIAYDLLKLNNCEPGKSKFGLSMMIGIPIAAAIGGFATPVGSGLNQLTIIQLQSVTGITIDFLQWSIVGIPMSIILLVISWLILSALLPAEIDHVKGSENAKDQDCGPLKVEEKKFIVIFAITIIAWVTSPITNLDNNMVAAISVCAMALAGIEVLKADKVNSIGWSGVLLSSGATATATTLTLTGASQWIADLLSDAIGSMGPVMVIFCVIIFAQLIHFLIPTGGALVATVVPIMAAVAASIGMSPIVLTLIIGYTVSNCFLMPLDPIPLSTYGYGYWKLFDMTKYGVPITIVWSIILFGFMVLLHTIGFYPAV</sequence>
<feature type="transmembrane region" description="Helical" evidence="5">
    <location>
        <begin position="38"/>
        <end position="60"/>
    </location>
</feature>
<evidence type="ECO:0000313" key="6">
    <source>
        <dbReference type="EMBL" id="HJA70164.1"/>
    </source>
</evidence>
<dbReference type="InterPro" id="IPR001898">
    <property type="entry name" value="SLC13A/DASS"/>
</dbReference>
<evidence type="ECO:0000313" key="7">
    <source>
        <dbReference type="Proteomes" id="UP000823900"/>
    </source>
</evidence>
<proteinExistence type="predicted"/>
<reference evidence="6" key="2">
    <citation type="submission" date="2021-04" db="EMBL/GenBank/DDBJ databases">
        <authorList>
            <person name="Gilroy R."/>
        </authorList>
    </citation>
    <scope>NUCLEOTIDE SEQUENCE</scope>
    <source>
        <strain evidence="6">CHK178-16964</strain>
    </source>
</reference>
<protein>
    <submittedName>
        <fullName evidence="6">DASS family sodium-coupled anion symporter</fullName>
    </submittedName>
</protein>
<dbReference type="GO" id="GO:0022857">
    <property type="term" value="F:transmembrane transporter activity"/>
    <property type="evidence" value="ECO:0007669"/>
    <property type="project" value="InterPro"/>
</dbReference>
<dbReference type="AlphaFoldDB" id="A0A9D2KMI6"/>
<feature type="transmembrane region" description="Helical" evidence="5">
    <location>
        <begin position="264"/>
        <end position="281"/>
    </location>
</feature>
<feature type="transmembrane region" description="Helical" evidence="5">
    <location>
        <begin position="7"/>
        <end position="26"/>
    </location>
</feature>
<name>A0A9D2KMI6_9FIRM</name>
<feature type="transmembrane region" description="Helical" evidence="5">
    <location>
        <begin position="346"/>
        <end position="370"/>
    </location>
</feature>
<accession>A0A9D2KMI6</accession>
<comment type="subcellular location">
    <subcellularLocation>
        <location evidence="1">Membrane</location>
        <topology evidence="1">Multi-pass membrane protein</topology>
    </subcellularLocation>
</comment>
<evidence type="ECO:0000256" key="3">
    <source>
        <dbReference type="ARBA" id="ARBA00022989"/>
    </source>
</evidence>
<organism evidence="6 7">
    <name type="scientific">Candidatus Lachnoclostridium stercoravium</name>
    <dbReference type="NCBI Taxonomy" id="2838633"/>
    <lineage>
        <taxon>Bacteria</taxon>
        <taxon>Bacillati</taxon>
        <taxon>Bacillota</taxon>
        <taxon>Clostridia</taxon>
        <taxon>Lachnospirales</taxon>
        <taxon>Lachnospiraceae</taxon>
    </lineage>
</organism>
<evidence type="ECO:0000256" key="1">
    <source>
        <dbReference type="ARBA" id="ARBA00004141"/>
    </source>
</evidence>
<feature type="transmembrane region" description="Helical" evidence="5">
    <location>
        <begin position="210"/>
        <end position="236"/>
    </location>
</feature>
<keyword evidence="2 5" id="KW-0812">Transmembrane</keyword>
<keyword evidence="3 5" id="KW-1133">Transmembrane helix</keyword>
<gene>
    <name evidence="6" type="ORF">IAA07_01115</name>
</gene>
<reference evidence="6" key="1">
    <citation type="journal article" date="2021" name="PeerJ">
        <title>Extensive microbial diversity within the chicken gut microbiome revealed by metagenomics and culture.</title>
        <authorList>
            <person name="Gilroy R."/>
            <person name="Ravi A."/>
            <person name="Getino M."/>
            <person name="Pursley I."/>
            <person name="Horton D.L."/>
            <person name="Alikhan N.F."/>
            <person name="Baker D."/>
            <person name="Gharbi K."/>
            <person name="Hall N."/>
            <person name="Watson M."/>
            <person name="Adriaenssens E.M."/>
            <person name="Foster-Nyarko E."/>
            <person name="Jarju S."/>
            <person name="Secka A."/>
            <person name="Antonio M."/>
            <person name="Oren A."/>
            <person name="Chaudhuri R.R."/>
            <person name="La Ragione R."/>
            <person name="Hildebrand F."/>
            <person name="Pallen M.J."/>
        </authorList>
    </citation>
    <scope>NUCLEOTIDE SEQUENCE</scope>
    <source>
        <strain evidence="6">CHK178-16964</strain>
    </source>
</reference>
<dbReference type="GO" id="GO:0005886">
    <property type="term" value="C:plasma membrane"/>
    <property type="evidence" value="ECO:0007669"/>
    <property type="project" value="TreeGrafter"/>
</dbReference>